<keyword evidence="5 8" id="KW-0653">Protein transport</keyword>
<name>A0A1I4SH36_9PROT</name>
<accession>A0A1I4SH36</accession>
<evidence type="ECO:0000256" key="3">
    <source>
        <dbReference type="ARBA" id="ARBA00022475"/>
    </source>
</evidence>
<dbReference type="STRING" id="52442.SAMN05421880_12437"/>
<dbReference type="InterPro" id="IPR002898">
    <property type="entry name" value="MotA_ExbB_proton_chnl"/>
</dbReference>
<evidence type="ECO:0000313" key="12">
    <source>
        <dbReference type="Proteomes" id="UP000199561"/>
    </source>
</evidence>
<proteinExistence type="inferred from homology"/>
<feature type="domain" description="MotA/TolQ/ExbB proton channel" evidence="10">
    <location>
        <begin position="90"/>
        <end position="195"/>
    </location>
</feature>
<evidence type="ECO:0000256" key="7">
    <source>
        <dbReference type="ARBA" id="ARBA00023136"/>
    </source>
</evidence>
<dbReference type="AlphaFoldDB" id="A0A1I4SH36"/>
<dbReference type="InterPro" id="IPR050790">
    <property type="entry name" value="ExbB/TolQ_transport"/>
</dbReference>
<dbReference type="EMBL" id="FOUF01000024">
    <property type="protein sequence ID" value="SFM63724.1"/>
    <property type="molecule type" value="Genomic_DNA"/>
</dbReference>
<keyword evidence="7 9" id="KW-0472">Membrane</keyword>
<protein>
    <submittedName>
        <fullName evidence="11">Outer membrane transport energization protein ExbB</fullName>
    </submittedName>
</protein>
<evidence type="ECO:0000256" key="4">
    <source>
        <dbReference type="ARBA" id="ARBA00022692"/>
    </source>
</evidence>
<dbReference type="PANTHER" id="PTHR30625:SF15">
    <property type="entry name" value="BIOPOLYMER TRANSPORT PROTEIN EXBB"/>
    <property type="match status" value="1"/>
</dbReference>
<dbReference type="Pfam" id="PF01618">
    <property type="entry name" value="MotA_ExbB"/>
    <property type="match status" value="1"/>
</dbReference>
<evidence type="ECO:0000256" key="5">
    <source>
        <dbReference type="ARBA" id="ARBA00022927"/>
    </source>
</evidence>
<comment type="subcellular location">
    <subcellularLocation>
        <location evidence="1">Cell membrane</location>
        <topology evidence="1">Multi-pass membrane protein</topology>
    </subcellularLocation>
    <subcellularLocation>
        <location evidence="8">Membrane</location>
        <topology evidence="8">Multi-pass membrane protein</topology>
    </subcellularLocation>
</comment>
<evidence type="ECO:0000256" key="6">
    <source>
        <dbReference type="ARBA" id="ARBA00022989"/>
    </source>
</evidence>
<dbReference type="PANTHER" id="PTHR30625">
    <property type="entry name" value="PROTEIN TOLQ"/>
    <property type="match status" value="1"/>
</dbReference>
<dbReference type="GO" id="GO:0005886">
    <property type="term" value="C:plasma membrane"/>
    <property type="evidence" value="ECO:0007669"/>
    <property type="project" value="UniProtKB-SubCell"/>
</dbReference>
<gene>
    <name evidence="11" type="ORF">SAMN05421880_12437</name>
</gene>
<dbReference type="Proteomes" id="UP000199561">
    <property type="component" value="Unassembled WGS sequence"/>
</dbReference>
<comment type="similarity">
    <text evidence="8">Belongs to the exbB/tolQ family.</text>
</comment>
<keyword evidence="2 8" id="KW-0813">Transport</keyword>
<evidence type="ECO:0000256" key="2">
    <source>
        <dbReference type="ARBA" id="ARBA00022448"/>
    </source>
</evidence>
<evidence type="ECO:0000256" key="1">
    <source>
        <dbReference type="ARBA" id="ARBA00004651"/>
    </source>
</evidence>
<evidence type="ECO:0000256" key="8">
    <source>
        <dbReference type="RuleBase" id="RU004057"/>
    </source>
</evidence>
<reference evidence="11 12" key="1">
    <citation type="submission" date="2016-10" db="EMBL/GenBank/DDBJ databases">
        <authorList>
            <person name="de Groot N.N."/>
        </authorList>
    </citation>
    <scope>NUCLEOTIDE SEQUENCE [LARGE SCALE GENOMIC DNA]</scope>
    <source>
        <strain evidence="11 12">Nm146</strain>
    </source>
</reference>
<feature type="transmembrane region" description="Helical" evidence="9">
    <location>
        <begin position="12"/>
        <end position="35"/>
    </location>
</feature>
<keyword evidence="12" id="KW-1185">Reference proteome</keyword>
<feature type="transmembrane region" description="Helical" evidence="9">
    <location>
        <begin position="115"/>
        <end position="144"/>
    </location>
</feature>
<keyword evidence="6 9" id="KW-1133">Transmembrane helix</keyword>
<dbReference type="RefSeq" id="WP_090670801.1">
    <property type="nucleotide sequence ID" value="NZ_FOUF01000024.1"/>
</dbReference>
<sequence length="220" mass="23612">MSDDTVILLGEILAQGGWTMVPLYACSIVALAVFLRKLMEYRAVHLSDLSWYEGALKLIRQGRFGAVNEACNQHTHPAIPVVCAMAQALKERPDLVQSEAQRVASLELQKLEKNLALLSFIAQIAPLLGLLGTVLGMVDMFIGLQGSGNASINLAELSSGIWKALVTTAAGLTIAVPALAAHGYLTSRLDDVRLQLSDIIQCVLYAAPRSETKTEGANEI</sequence>
<evidence type="ECO:0000259" key="10">
    <source>
        <dbReference type="Pfam" id="PF01618"/>
    </source>
</evidence>
<keyword evidence="3" id="KW-1003">Cell membrane</keyword>
<feature type="transmembrane region" description="Helical" evidence="9">
    <location>
        <begin position="164"/>
        <end position="185"/>
    </location>
</feature>
<evidence type="ECO:0000256" key="9">
    <source>
        <dbReference type="SAM" id="Phobius"/>
    </source>
</evidence>
<keyword evidence="4 9" id="KW-0812">Transmembrane</keyword>
<evidence type="ECO:0000313" key="11">
    <source>
        <dbReference type="EMBL" id="SFM63724.1"/>
    </source>
</evidence>
<organism evidence="11 12">
    <name type="scientific">Nitrosomonas nitrosa</name>
    <dbReference type="NCBI Taxonomy" id="52442"/>
    <lineage>
        <taxon>Bacteria</taxon>
        <taxon>Pseudomonadati</taxon>
        <taxon>Pseudomonadota</taxon>
        <taxon>Betaproteobacteria</taxon>
        <taxon>Nitrosomonadales</taxon>
        <taxon>Nitrosomonadaceae</taxon>
        <taxon>Nitrosomonas</taxon>
    </lineage>
</organism>
<dbReference type="GO" id="GO:0017038">
    <property type="term" value="P:protein import"/>
    <property type="evidence" value="ECO:0007669"/>
    <property type="project" value="TreeGrafter"/>
</dbReference>